<feature type="compositionally biased region" description="Acidic residues" evidence="1">
    <location>
        <begin position="95"/>
        <end position="106"/>
    </location>
</feature>
<evidence type="ECO:0000256" key="1">
    <source>
        <dbReference type="SAM" id="MobiDB-lite"/>
    </source>
</evidence>
<dbReference type="RefSeq" id="WP_369045224.1">
    <property type="nucleotide sequence ID" value="NZ_CP163302.1"/>
</dbReference>
<reference evidence="2" key="1">
    <citation type="submission" date="2024-07" db="EMBL/GenBank/DDBJ databases">
        <authorList>
            <person name="fu j."/>
        </authorList>
    </citation>
    <scope>NUCLEOTIDE SEQUENCE</scope>
    <source>
        <strain evidence="2">P10A9</strain>
    </source>
</reference>
<accession>A0AB39L148</accession>
<name>A0AB39L148_9MICC</name>
<dbReference type="Gene3D" id="1.10.10.1150">
    <property type="entry name" value="Coenzyme PQQ synthesis protein D (PqqD)"/>
    <property type="match status" value="1"/>
</dbReference>
<dbReference type="InterPro" id="IPR041881">
    <property type="entry name" value="PqqD_sf"/>
</dbReference>
<dbReference type="AlphaFoldDB" id="A0AB39L148"/>
<gene>
    <name evidence="2" type="ORF">AB5L97_14830</name>
</gene>
<dbReference type="Pfam" id="PF05402">
    <property type="entry name" value="PqqD"/>
    <property type="match status" value="1"/>
</dbReference>
<protein>
    <submittedName>
        <fullName evidence="2">PqqD family protein</fullName>
    </submittedName>
</protein>
<dbReference type="EMBL" id="CP163302">
    <property type="protein sequence ID" value="XDP44535.1"/>
    <property type="molecule type" value="Genomic_DNA"/>
</dbReference>
<dbReference type="KEGG" id="spue:AB5L97_14830"/>
<sequence length="120" mass="12994">MARIWRRARRVAEVVSDDGGRAAVLNVDTTRPIVLTGSAARIWCLVDGRRTDDQIHAELGSDYGAEPGTALDEEIGREVSRFLAELASRRLIEEGPADEGLAEDAFGETNSPRHPVGPDA</sequence>
<organism evidence="2">
    <name type="scientific">Sinomonas puerhi</name>
    <dbReference type="NCBI Taxonomy" id="3238584"/>
    <lineage>
        <taxon>Bacteria</taxon>
        <taxon>Bacillati</taxon>
        <taxon>Actinomycetota</taxon>
        <taxon>Actinomycetes</taxon>
        <taxon>Micrococcales</taxon>
        <taxon>Micrococcaceae</taxon>
        <taxon>Sinomonas</taxon>
    </lineage>
</organism>
<evidence type="ECO:0000313" key="2">
    <source>
        <dbReference type="EMBL" id="XDP44535.1"/>
    </source>
</evidence>
<proteinExistence type="predicted"/>
<dbReference type="InterPro" id="IPR008792">
    <property type="entry name" value="PQQD"/>
</dbReference>
<feature type="region of interest" description="Disordered" evidence="1">
    <location>
        <begin position="94"/>
        <end position="120"/>
    </location>
</feature>